<evidence type="ECO:0000313" key="3">
    <source>
        <dbReference type="Proteomes" id="UP001222027"/>
    </source>
</evidence>
<organism evidence="2 3">
    <name type="scientific">Ensete ventricosum</name>
    <name type="common">Abyssinian banana</name>
    <name type="synonym">Musa ensete</name>
    <dbReference type="NCBI Taxonomy" id="4639"/>
    <lineage>
        <taxon>Eukaryota</taxon>
        <taxon>Viridiplantae</taxon>
        <taxon>Streptophyta</taxon>
        <taxon>Embryophyta</taxon>
        <taxon>Tracheophyta</taxon>
        <taxon>Spermatophyta</taxon>
        <taxon>Magnoliopsida</taxon>
        <taxon>Liliopsida</taxon>
        <taxon>Zingiberales</taxon>
        <taxon>Musaceae</taxon>
        <taxon>Ensete</taxon>
    </lineage>
</organism>
<evidence type="ECO:0000313" key="2">
    <source>
        <dbReference type="EMBL" id="KAJ8513430.1"/>
    </source>
</evidence>
<evidence type="ECO:0000256" key="1">
    <source>
        <dbReference type="SAM" id="MobiDB-lite"/>
    </source>
</evidence>
<dbReference type="AlphaFoldDB" id="A0AAV8S262"/>
<feature type="region of interest" description="Disordered" evidence="1">
    <location>
        <begin position="138"/>
        <end position="161"/>
    </location>
</feature>
<accession>A0AAV8S262</accession>
<dbReference type="Proteomes" id="UP001222027">
    <property type="component" value="Unassembled WGS sequence"/>
</dbReference>
<sequence length="161" mass="17752">MMCCADACASKTVHLEVTSSTEDSAEKDLKALAKHVMKRILEVSMGSSHVRYQSRGEGSTITDLVWDPPCARRRAPNPTHALNKSDFLDHIFSAEYHIVGSSAISLVLFRLIRHPSSDLTARISSRLGNAFTYNNPPPKVKCPSRLRKGESDEFSGPRSVP</sequence>
<gene>
    <name evidence="2" type="ORF">OPV22_003864</name>
</gene>
<name>A0AAV8S262_ENSVE</name>
<protein>
    <submittedName>
        <fullName evidence="2">Uncharacterized protein</fullName>
    </submittedName>
</protein>
<comment type="caution">
    <text evidence="2">The sequence shown here is derived from an EMBL/GenBank/DDBJ whole genome shotgun (WGS) entry which is preliminary data.</text>
</comment>
<dbReference type="EMBL" id="JAQQAF010000001">
    <property type="protein sequence ID" value="KAJ8513430.1"/>
    <property type="molecule type" value="Genomic_DNA"/>
</dbReference>
<reference evidence="2 3" key="1">
    <citation type="submission" date="2022-12" db="EMBL/GenBank/DDBJ databases">
        <title>Chromosome-scale assembly of the Ensete ventricosum genome.</title>
        <authorList>
            <person name="Dussert Y."/>
            <person name="Stocks J."/>
            <person name="Wendawek A."/>
            <person name="Woldeyes F."/>
            <person name="Nichols R.A."/>
            <person name="Borrell J.S."/>
        </authorList>
    </citation>
    <scope>NUCLEOTIDE SEQUENCE [LARGE SCALE GENOMIC DNA]</scope>
    <source>
        <strain evidence="3">cv. Maze</strain>
        <tissue evidence="2">Seeds</tissue>
    </source>
</reference>
<proteinExistence type="predicted"/>
<keyword evidence="3" id="KW-1185">Reference proteome</keyword>